<feature type="non-terminal residue" evidence="2">
    <location>
        <position position="83"/>
    </location>
</feature>
<evidence type="ECO:0000313" key="3">
    <source>
        <dbReference type="Proteomes" id="UP001303222"/>
    </source>
</evidence>
<sequence length="83" mass="9403">RTTRQVIFNKELREPSYNGPKLEAGERMLGDWGEESTFCDLPIWGSAPPVKVSFLPTELEELEEVEETVGDADDEEYVDLPDS</sequence>
<dbReference type="AlphaFoldDB" id="A0AAN6NND3"/>
<feature type="region of interest" description="Disordered" evidence="1">
    <location>
        <begin position="63"/>
        <end position="83"/>
    </location>
</feature>
<organism evidence="2 3">
    <name type="scientific">Pseudoneurospora amorphoporcata</name>
    <dbReference type="NCBI Taxonomy" id="241081"/>
    <lineage>
        <taxon>Eukaryota</taxon>
        <taxon>Fungi</taxon>
        <taxon>Dikarya</taxon>
        <taxon>Ascomycota</taxon>
        <taxon>Pezizomycotina</taxon>
        <taxon>Sordariomycetes</taxon>
        <taxon>Sordariomycetidae</taxon>
        <taxon>Sordariales</taxon>
        <taxon>Sordariaceae</taxon>
        <taxon>Pseudoneurospora</taxon>
    </lineage>
</organism>
<reference evidence="2" key="1">
    <citation type="journal article" date="2023" name="Mol. Phylogenet. Evol.">
        <title>Genome-scale phylogeny and comparative genomics of the fungal order Sordariales.</title>
        <authorList>
            <person name="Hensen N."/>
            <person name="Bonometti L."/>
            <person name="Westerberg I."/>
            <person name="Brannstrom I.O."/>
            <person name="Guillou S."/>
            <person name="Cros-Aarteil S."/>
            <person name="Calhoun S."/>
            <person name="Haridas S."/>
            <person name="Kuo A."/>
            <person name="Mondo S."/>
            <person name="Pangilinan J."/>
            <person name="Riley R."/>
            <person name="LaButti K."/>
            <person name="Andreopoulos B."/>
            <person name="Lipzen A."/>
            <person name="Chen C."/>
            <person name="Yan M."/>
            <person name="Daum C."/>
            <person name="Ng V."/>
            <person name="Clum A."/>
            <person name="Steindorff A."/>
            <person name="Ohm R.A."/>
            <person name="Martin F."/>
            <person name="Silar P."/>
            <person name="Natvig D.O."/>
            <person name="Lalanne C."/>
            <person name="Gautier V."/>
            <person name="Ament-Velasquez S.L."/>
            <person name="Kruys A."/>
            <person name="Hutchinson M.I."/>
            <person name="Powell A.J."/>
            <person name="Barry K."/>
            <person name="Miller A.N."/>
            <person name="Grigoriev I.V."/>
            <person name="Debuchy R."/>
            <person name="Gladieux P."/>
            <person name="Hiltunen Thoren M."/>
            <person name="Johannesson H."/>
        </authorList>
    </citation>
    <scope>NUCLEOTIDE SEQUENCE</scope>
    <source>
        <strain evidence="2">CBS 626.80</strain>
    </source>
</reference>
<gene>
    <name evidence="2" type="ORF">QBC32DRAFT_180226</name>
</gene>
<accession>A0AAN6NND3</accession>
<reference evidence="2" key="2">
    <citation type="submission" date="2023-06" db="EMBL/GenBank/DDBJ databases">
        <authorList>
            <consortium name="Lawrence Berkeley National Laboratory"/>
            <person name="Mondo S.J."/>
            <person name="Hensen N."/>
            <person name="Bonometti L."/>
            <person name="Westerberg I."/>
            <person name="Brannstrom I.O."/>
            <person name="Guillou S."/>
            <person name="Cros-Aarteil S."/>
            <person name="Calhoun S."/>
            <person name="Haridas S."/>
            <person name="Kuo A."/>
            <person name="Pangilinan J."/>
            <person name="Riley R."/>
            <person name="Labutti K."/>
            <person name="Andreopoulos B."/>
            <person name="Lipzen A."/>
            <person name="Chen C."/>
            <person name="Yanf M."/>
            <person name="Daum C."/>
            <person name="Ng V."/>
            <person name="Clum A."/>
            <person name="Steindorff A."/>
            <person name="Ohm R."/>
            <person name="Martin F."/>
            <person name="Silar P."/>
            <person name="Natvig D."/>
            <person name="Lalanne C."/>
            <person name="Gautier V."/>
            <person name="Ament-Velasquez S.L."/>
            <person name="Kruys A."/>
            <person name="Hutchinson M.I."/>
            <person name="Powell A.J."/>
            <person name="Barry K."/>
            <person name="Miller A.N."/>
            <person name="Grigoriev I.V."/>
            <person name="Debuchy R."/>
            <person name="Gladieux P."/>
            <person name="Thoren M.H."/>
            <person name="Johannesson H."/>
        </authorList>
    </citation>
    <scope>NUCLEOTIDE SEQUENCE</scope>
    <source>
        <strain evidence="2">CBS 626.80</strain>
    </source>
</reference>
<protein>
    <submittedName>
        <fullName evidence="2">Uncharacterized protein</fullName>
    </submittedName>
</protein>
<comment type="caution">
    <text evidence="2">The sequence shown here is derived from an EMBL/GenBank/DDBJ whole genome shotgun (WGS) entry which is preliminary data.</text>
</comment>
<evidence type="ECO:0000256" key="1">
    <source>
        <dbReference type="SAM" id="MobiDB-lite"/>
    </source>
</evidence>
<feature type="non-terminal residue" evidence="2">
    <location>
        <position position="1"/>
    </location>
</feature>
<evidence type="ECO:0000313" key="2">
    <source>
        <dbReference type="EMBL" id="KAK3949012.1"/>
    </source>
</evidence>
<proteinExistence type="predicted"/>
<dbReference type="Proteomes" id="UP001303222">
    <property type="component" value="Unassembled WGS sequence"/>
</dbReference>
<name>A0AAN6NND3_9PEZI</name>
<keyword evidence="3" id="KW-1185">Reference proteome</keyword>
<dbReference type="EMBL" id="MU859233">
    <property type="protein sequence ID" value="KAK3949012.1"/>
    <property type="molecule type" value="Genomic_DNA"/>
</dbReference>